<proteinExistence type="predicted"/>
<dbReference type="EMBL" id="QGKX02001290">
    <property type="protein sequence ID" value="KAF3537117.1"/>
    <property type="molecule type" value="Genomic_DNA"/>
</dbReference>
<evidence type="ECO:0000313" key="1">
    <source>
        <dbReference type="EMBL" id="KAF3537117.1"/>
    </source>
</evidence>
<name>A0A3N6PYH0_BRACR</name>
<protein>
    <submittedName>
        <fullName evidence="1">Uncharacterized protein</fullName>
    </submittedName>
</protein>
<evidence type="ECO:0000313" key="2">
    <source>
        <dbReference type="Proteomes" id="UP000712600"/>
    </source>
</evidence>
<organism evidence="1 2">
    <name type="scientific">Brassica cretica</name>
    <name type="common">Mustard</name>
    <dbReference type="NCBI Taxonomy" id="69181"/>
    <lineage>
        <taxon>Eukaryota</taxon>
        <taxon>Viridiplantae</taxon>
        <taxon>Streptophyta</taxon>
        <taxon>Embryophyta</taxon>
        <taxon>Tracheophyta</taxon>
        <taxon>Spermatophyta</taxon>
        <taxon>Magnoliopsida</taxon>
        <taxon>eudicotyledons</taxon>
        <taxon>Gunneridae</taxon>
        <taxon>Pentapetalae</taxon>
        <taxon>rosids</taxon>
        <taxon>malvids</taxon>
        <taxon>Brassicales</taxon>
        <taxon>Brassicaceae</taxon>
        <taxon>Brassiceae</taxon>
        <taxon>Brassica</taxon>
    </lineage>
</organism>
<gene>
    <name evidence="1" type="ORF">F2Q69_00019417</name>
</gene>
<accession>A0A3N6PYH0</accession>
<reference evidence="1" key="1">
    <citation type="submission" date="2019-12" db="EMBL/GenBank/DDBJ databases">
        <title>Genome sequencing and annotation of Brassica cretica.</title>
        <authorList>
            <person name="Studholme D.J."/>
            <person name="Sarris P."/>
        </authorList>
    </citation>
    <scope>NUCLEOTIDE SEQUENCE</scope>
    <source>
        <strain evidence="1">PFS-109/04</strain>
        <tissue evidence="1">Leaf</tissue>
    </source>
</reference>
<dbReference type="Proteomes" id="UP000712600">
    <property type="component" value="Unassembled WGS sequence"/>
</dbReference>
<dbReference type="AlphaFoldDB" id="A0A3N6PYH0"/>
<sequence>MEIFMRNDARDRVLFVMLLGEDITISIIVAFIITPNPITTVVMTLLSLSSSCSSVDGLRGPMGYG</sequence>
<comment type="caution">
    <text evidence="1">The sequence shown here is derived from an EMBL/GenBank/DDBJ whole genome shotgun (WGS) entry which is preliminary data.</text>
</comment>